<reference evidence="2" key="1">
    <citation type="journal article" date="2019" name="Int. J. Syst. Evol. Microbiol.">
        <title>The Global Catalogue of Microorganisms (GCM) 10K type strain sequencing project: providing services to taxonomists for standard genome sequencing and annotation.</title>
        <authorList>
            <consortium name="The Broad Institute Genomics Platform"/>
            <consortium name="The Broad Institute Genome Sequencing Center for Infectious Disease"/>
            <person name="Wu L."/>
            <person name="Ma J."/>
        </authorList>
    </citation>
    <scope>NUCLEOTIDE SEQUENCE [LARGE SCALE GENOMIC DNA]</scope>
    <source>
        <strain evidence="2">JCM 18423</strain>
    </source>
</reference>
<accession>A0ABP9M5R2</accession>
<proteinExistence type="predicted"/>
<name>A0ABP9M5R2_9BURK</name>
<protein>
    <submittedName>
        <fullName evidence="1">Uncharacterized protein</fullName>
    </submittedName>
</protein>
<comment type="caution">
    <text evidence="1">The sequence shown here is derived from an EMBL/GenBank/DDBJ whole genome shotgun (WGS) entry which is preliminary data.</text>
</comment>
<sequence length="223" mass="24055">MSWRIIIVTLLLAIAASIWGGLQLGNWLIANGPLKSDVLDAYKDLYTVPTLDADGNPYVPAPPQPLVDGRLAVPDTPEPAEWEIDHNIDLLAERPPIALATASGASTGTNDFARHHVSPSGLQGLAQIGTLTPHTMRTSEPNNDVIQPIDIGTPPPPPSQEVQAPSLPITANPNWQVDFQRELQACDRLGFTKVPSCKWDARNKYCGPHNAWGRVPGCPAKAF</sequence>
<dbReference type="EMBL" id="BAABKD010000009">
    <property type="protein sequence ID" value="GAA5091155.1"/>
    <property type="molecule type" value="Genomic_DNA"/>
</dbReference>
<dbReference type="Proteomes" id="UP001500227">
    <property type="component" value="Unassembled WGS sequence"/>
</dbReference>
<organism evidence="1 2">
    <name type="scientific">Paenalcaligenes hermetiae</name>
    <dbReference type="NCBI Taxonomy" id="1157987"/>
    <lineage>
        <taxon>Bacteria</taxon>
        <taxon>Pseudomonadati</taxon>
        <taxon>Pseudomonadota</taxon>
        <taxon>Betaproteobacteria</taxon>
        <taxon>Burkholderiales</taxon>
        <taxon>Alcaligenaceae</taxon>
        <taxon>Paenalcaligenes</taxon>
    </lineage>
</organism>
<evidence type="ECO:0000313" key="2">
    <source>
        <dbReference type="Proteomes" id="UP001500227"/>
    </source>
</evidence>
<gene>
    <name evidence="1" type="ORF">GCM10023337_16620</name>
</gene>
<keyword evidence="2" id="KW-1185">Reference proteome</keyword>
<dbReference type="RefSeq" id="WP_345370989.1">
    <property type="nucleotide sequence ID" value="NZ_BAABKD010000009.1"/>
</dbReference>
<evidence type="ECO:0000313" key="1">
    <source>
        <dbReference type="EMBL" id="GAA5091155.1"/>
    </source>
</evidence>